<dbReference type="InterPro" id="IPR008189">
    <property type="entry name" value="rRNA_ssu_MeTfrase_I"/>
</dbReference>
<dbReference type="SUPFAM" id="SSF53790">
    <property type="entry name" value="Tetrapyrrole methylase"/>
    <property type="match status" value="1"/>
</dbReference>
<proteinExistence type="predicted"/>
<dbReference type="AlphaFoldDB" id="A0A0G0DCB7"/>
<dbReference type="EMBL" id="LBRE01000025">
    <property type="protein sequence ID" value="KKP91909.1"/>
    <property type="molecule type" value="Genomic_DNA"/>
</dbReference>
<keyword evidence="1" id="KW-0489">Methyltransferase</keyword>
<gene>
    <name evidence="1" type="ORF">UR96_C0025G0006</name>
</gene>
<dbReference type="InterPro" id="IPR014777">
    <property type="entry name" value="4pyrrole_Mease_sub1"/>
</dbReference>
<reference evidence="1 2" key="1">
    <citation type="journal article" date="2015" name="Nature">
        <title>rRNA introns, odd ribosomes, and small enigmatic genomes across a large radiation of phyla.</title>
        <authorList>
            <person name="Brown C.T."/>
            <person name="Hug L.A."/>
            <person name="Thomas B.C."/>
            <person name="Sharon I."/>
            <person name="Castelle C.J."/>
            <person name="Singh A."/>
            <person name="Wilkins M.J."/>
            <person name="Williams K.H."/>
            <person name="Banfield J.F."/>
        </authorList>
    </citation>
    <scope>NUCLEOTIDE SEQUENCE [LARGE SCALE GENOMIC DNA]</scope>
</reference>
<dbReference type="InterPro" id="IPR035996">
    <property type="entry name" value="4pyrrol_Methylase_sf"/>
</dbReference>
<dbReference type="GO" id="GO:0032259">
    <property type="term" value="P:methylation"/>
    <property type="evidence" value="ECO:0007669"/>
    <property type="project" value="UniProtKB-KW"/>
</dbReference>
<dbReference type="CDD" id="cd11649">
    <property type="entry name" value="RsmI_like"/>
    <property type="match status" value="1"/>
</dbReference>
<evidence type="ECO:0000313" key="1">
    <source>
        <dbReference type="EMBL" id="KKP91909.1"/>
    </source>
</evidence>
<dbReference type="Proteomes" id="UP000034140">
    <property type="component" value="Unassembled WGS sequence"/>
</dbReference>
<evidence type="ECO:0000313" key="2">
    <source>
        <dbReference type="Proteomes" id="UP000034140"/>
    </source>
</evidence>
<dbReference type="GO" id="GO:0008168">
    <property type="term" value="F:methyltransferase activity"/>
    <property type="evidence" value="ECO:0007669"/>
    <property type="project" value="UniProtKB-KW"/>
</dbReference>
<organism evidence="1 2">
    <name type="scientific">candidate division WS6 bacterium GW2011_GWC1_36_11</name>
    <dbReference type="NCBI Taxonomy" id="1619090"/>
    <lineage>
        <taxon>Bacteria</taxon>
        <taxon>Candidatus Dojkabacteria</taxon>
    </lineage>
</organism>
<comment type="caution">
    <text evidence="1">The sequence shown here is derived from an EMBL/GenBank/DDBJ whole genome shotgun (WGS) entry which is preliminary data.</text>
</comment>
<dbReference type="PANTHER" id="PTHR46111">
    <property type="entry name" value="RIBOSOMAL RNA SMALL SUBUNIT METHYLTRANSFERASE I"/>
    <property type="match status" value="1"/>
</dbReference>
<dbReference type="Gene3D" id="3.40.1010.10">
    <property type="entry name" value="Cobalt-precorrin-4 Transmethylase, Domain 1"/>
    <property type="match status" value="1"/>
</dbReference>
<dbReference type="InterPro" id="IPR014776">
    <property type="entry name" value="4pyrrole_Mease_sub2"/>
</dbReference>
<keyword evidence="1" id="KW-0808">Transferase</keyword>
<sequence>MKTGTLYLIPTPIDNRELKDILLKEDIEKIVKLKNFVVETPKNARRNLGTLEMETPMREIAMMELSEHTRDNGLRELLKPLYAGEDVGLMSDAGSPSIADPGFRLVIEAQNADILVVPFVGPSSIILALMGSGLNGQSFAFNGYIPKDVEELRKRIRLFESLALKLGQTQIYMDTPYRNQKLYEHTVSVCDPNTYLCIALNVGGEDGYIKTMSIADWRKNDIQLPKQPCLFLINRI</sequence>
<name>A0A0G0DCB7_9BACT</name>
<protein>
    <submittedName>
        <fullName evidence="1">S-adenosylmethionine-dependent methyltransferase</fullName>
    </submittedName>
</protein>
<dbReference type="PANTHER" id="PTHR46111:SF2">
    <property type="entry name" value="SAM-DEPENDENT METHYLTRANSFERASE"/>
    <property type="match status" value="1"/>
</dbReference>
<dbReference type="PATRIC" id="fig|1619090.3.peg.529"/>
<dbReference type="Gene3D" id="3.30.950.10">
    <property type="entry name" value="Methyltransferase, Cobalt-precorrin-4 Transmethylase, Domain 2"/>
    <property type="match status" value="1"/>
</dbReference>
<accession>A0A0G0DCB7</accession>